<dbReference type="RefSeq" id="WP_092346759.1">
    <property type="nucleotide sequence ID" value="NZ_FNQN01000004.1"/>
</dbReference>
<evidence type="ECO:0000313" key="3">
    <source>
        <dbReference type="Proteomes" id="UP000199409"/>
    </source>
</evidence>
<dbReference type="NCBIfam" id="NF011990">
    <property type="entry name" value="PRK15446.2-6"/>
    <property type="match status" value="1"/>
</dbReference>
<evidence type="ECO:0000313" key="2">
    <source>
        <dbReference type="EMBL" id="SEA27987.1"/>
    </source>
</evidence>
<dbReference type="NCBIfam" id="TIGR02318">
    <property type="entry name" value="phosphono_phnM"/>
    <property type="match status" value="1"/>
</dbReference>
<dbReference type="GO" id="GO:0016810">
    <property type="term" value="F:hydrolase activity, acting on carbon-nitrogen (but not peptide) bonds"/>
    <property type="evidence" value="ECO:0007669"/>
    <property type="project" value="InterPro"/>
</dbReference>
<dbReference type="PANTHER" id="PTHR43135">
    <property type="entry name" value="ALPHA-D-RIBOSE 1-METHYLPHOSPHONATE 5-TRIPHOSPHATE DIPHOSPHATASE"/>
    <property type="match status" value="1"/>
</dbReference>
<dbReference type="InterPro" id="IPR012696">
    <property type="entry name" value="PhnM"/>
</dbReference>
<dbReference type="InterPro" id="IPR006680">
    <property type="entry name" value="Amidohydro-rel"/>
</dbReference>
<dbReference type="PANTHER" id="PTHR43135:SF3">
    <property type="entry name" value="ALPHA-D-RIBOSE 1-METHYLPHOSPHONATE 5-TRIPHOSPHATE DIPHOSPHATASE"/>
    <property type="match status" value="1"/>
</dbReference>
<dbReference type="Gene3D" id="3.20.20.140">
    <property type="entry name" value="Metal-dependent hydrolases"/>
    <property type="match status" value="1"/>
</dbReference>
<dbReference type="InterPro" id="IPR032466">
    <property type="entry name" value="Metal_Hydrolase"/>
</dbReference>
<dbReference type="Proteomes" id="UP000199409">
    <property type="component" value="Unassembled WGS sequence"/>
</dbReference>
<dbReference type="SUPFAM" id="SSF51338">
    <property type="entry name" value="Composite domain of metallo-dependent hydrolases"/>
    <property type="match status" value="1"/>
</dbReference>
<sequence>MPALYQIINVKVVTPDAILEDATVTVTDGVISHIAQGLENTSHPFIDAQGQYLLPGFIDLHCDAVEKGIEPRPGTFFPINVALYELDKNLASCGVTTMYHSLSFAENEVGVRSNLMASSVLRSINDMQDNFRIKTKVHTRFEVTDHAAVPVLKQFIGDNRIDLFSFMDHSPGQGQFKTISSFKEYFGPVYKKTDAEMNALITAKLQSRESESQHYLNELLSLCREHQVSVASHDDDTPEKISWLKERQISLSEFPINLETAQAAKYQGVKTLLGAPNIVRGSSQSKNLSAREAIAQGCGDILCSDYAPLTLVHAVFMLNHLGLKTLPEAVRMTSLNPALAIGMETQTGSITIGKDADLVLVANGEDFPRISRTFVKGQEVFRSC</sequence>
<reference evidence="2 3" key="1">
    <citation type="submission" date="2016-10" db="EMBL/GenBank/DDBJ databases">
        <authorList>
            <person name="de Groot N.N."/>
        </authorList>
    </citation>
    <scope>NUCLEOTIDE SEQUENCE [LARGE SCALE GENOMIC DNA]</scope>
    <source>
        <strain evidence="2 3">DSM 7343</strain>
    </source>
</reference>
<dbReference type="OrthoDB" id="9785413at2"/>
<proteinExistence type="predicted"/>
<dbReference type="Gene3D" id="2.30.40.10">
    <property type="entry name" value="Urease, subunit C, domain 1"/>
    <property type="match status" value="2"/>
</dbReference>
<dbReference type="AlphaFoldDB" id="A0A1H3ZWA3"/>
<dbReference type="InterPro" id="IPR011059">
    <property type="entry name" value="Metal-dep_hydrolase_composite"/>
</dbReference>
<dbReference type="GO" id="GO:0019700">
    <property type="term" value="P:organic phosphonate catabolic process"/>
    <property type="evidence" value="ECO:0007669"/>
    <property type="project" value="InterPro"/>
</dbReference>
<evidence type="ECO:0000259" key="1">
    <source>
        <dbReference type="Pfam" id="PF01979"/>
    </source>
</evidence>
<dbReference type="SUPFAM" id="SSF51556">
    <property type="entry name" value="Metallo-dependent hydrolases"/>
    <property type="match status" value="1"/>
</dbReference>
<dbReference type="InterPro" id="IPR051781">
    <property type="entry name" value="Metallo-dep_Hydrolase"/>
</dbReference>
<dbReference type="PIRSF" id="PIRSF038971">
    <property type="entry name" value="PhnM"/>
    <property type="match status" value="1"/>
</dbReference>
<dbReference type="EMBL" id="FNQN01000004">
    <property type="protein sequence ID" value="SEA27987.1"/>
    <property type="molecule type" value="Genomic_DNA"/>
</dbReference>
<protein>
    <submittedName>
        <fullName evidence="2">Alpha-D-ribose 1-methylphosphonate 5-triphosphate diphosphatase</fullName>
    </submittedName>
</protein>
<name>A0A1H3ZWA3_9BACT</name>
<feature type="domain" description="Amidohydrolase-related" evidence="1">
    <location>
        <begin position="283"/>
        <end position="380"/>
    </location>
</feature>
<gene>
    <name evidence="2" type="ORF">SAMN05660420_01704</name>
</gene>
<organism evidence="2 3">
    <name type="scientific">Desulfuromusa kysingii</name>
    <dbReference type="NCBI Taxonomy" id="37625"/>
    <lineage>
        <taxon>Bacteria</taxon>
        <taxon>Pseudomonadati</taxon>
        <taxon>Thermodesulfobacteriota</taxon>
        <taxon>Desulfuromonadia</taxon>
        <taxon>Desulfuromonadales</taxon>
        <taxon>Geopsychrobacteraceae</taxon>
        <taxon>Desulfuromusa</taxon>
    </lineage>
</organism>
<dbReference type="NCBIfam" id="NF011984">
    <property type="entry name" value="PRK15446.1-5"/>
    <property type="match status" value="1"/>
</dbReference>
<dbReference type="STRING" id="37625.SAMN05660420_01704"/>
<accession>A0A1H3ZWA3</accession>
<keyword evidence="3" id="KW-1185">Reference proteome</keyword>
<dbReference type="NCBIfam" id="NF011987">
    <property type="entry name" value="PRK15446.2-3"/>
    <property type="match status" value="1"/>
</dbReference>
<dbReference type="Pfam" id="PF01979">
    <property type="entry name" value="Amidohydro_1"/>
    <property type="match status" value="1"/>
</dbReference>